<dbReference type="EC" id="3.4.-.-" evidence="11"/>
<proteinExistence type="inferred from homology"/>
<feature type="transmembrane region" description="Helical" evidence="12">
    <location>
        <begin position="72"/>
        <end position="92"/>
    </location>
</feature>
<dbReference type="EMBL" id="FTOC01000001">
    <property type="protein sequence ID" value="SIS37092.1"/>
    <property type="molecule type" value="Genomic_DNA"/>
</dbReference>
<feature type="transmembrane region" description="Helical" evidence="12">
    <location>
        <begin position="190"/>
        <end position="209"/>
    </location>
</feature>
<sequence>MGLLKVAILITAIAPIVALMTYIYLNKKVELEPLHLIVRIFIVGSLLVFPIMFVQYGLEQEGVLEGNQWKPFISAGFFEEFFKWFFFLFIVYKHENFDHHYDGIIYGVSLSLGFATVENIIYLFSNGIEIAFLRAIFPVSSHALFGLIMGFYMGKAKFRTKRKRWNIFLALVLPVLLHGIYGYMVNLPSWLYNLLPFMILLWVFSIQLIRVANSHHTRISGG</sequence>
<keyword evidence="5 11" id="KW-0645">Protease</keyword>
<evidence type="ECO:0000256" key="3">
    <source>
        <dbReference type="ARBA" id="ARBA00018997"/>
    </source>
</evidence>
<evidence type="ECO:0000256" key="2">
    <source>
        <dbReference type="ARBA" id="ARBA00009165"/>
    </source>
</evidence>
<keyword evidence="6 12" id="KW-0812">Transmembrane</keyword>
<comment type="function">
    <text evidence="11">Involved in the degradation of specific anti-sigma factors.</text>
</comment>
<reference evidence="14" key="1">
    <citation type="submission" date="2017-01" db="EMBL/GenBank/DDBJ databases">
        <authorList>
            <person name="Varghese N."/>
            <person name="Submissions S."/>
        </authorList>
    </citation>
    <scope>NUCLEOTIDE SEQUENCE [LARGE SCALE GENOMIC DNA]</scope>
    <source>
        <strain evidence="14">DSM 23127</strain>
    </source>
</reference>
<feature type="transmembrane region" description="Helical" evidence="12">
    <location>
        <begin position="104"/>
        <end position="125"/>
    </location>
</feature>
<protein>
    <recommendedName>
        <fullName evidence="3 11">Protease PrsW</fullName>
        <ecNumber evidence="11">3.4.-.-</ecNumber>
    </recommendedName>
    <alternativeName>
        <fullName evidence="10 11">Protease responsible for activating sigma-W</fullName>
    </alternativeName>
</protein>
<dbReference type="Pfam" id="PF13367">
    <property type="entry name" value="PrsW-protease"/>
    <property type="match status" value="1"/>
</dbReference>
<dbReference type="InterPro" id="IPR026898">
    <property type="entry name" value="PrsW"/>
</dbReference>
<evidence type="ECO:0000313" key="13">
    <source>
        <dbReference type="EMBL" id="SIS37092.1"/>
    </source>
</evidence>
<dbReference type="GO" id="GO:0005886">
    <property type="term" value="C:plasma membrane"/>
    <property type="evidence" value="ECO:0007669"/>
    <property type="project" value="UniProtKB-SubCell"/>
</dbReference>
<evidence type="ECO:0000256" key="4">
    <source>
        <dbReference type="ARBA" id="ARBA00022475"/>
    </source>
</evidence>
<evidence type="ECO:0000256" key="6">
    <source>
        <dbReference type="ARBA" id="ARBA00022692"/>
    </source>
</evidence>
<evidence type="ECO:0000256" key="12">
    <source>
        <dbReference type="SAM" id="Phobius"/>
    </source>
</evidence>
<name>A0A1N7IJ59_9BACI</name>
<evidence type="ECO:0000313" key="14">
    <source>
        <dbReference type="Proteomes" id="UP000187608"/>
    </source>
</evidence>
<feature type="transmembrane region" description="Helical" evidence="12">
    <location>
        <begin position="131"/>
        <end position="153"/>
    </location>
</feature>
<evidence type="ECO:0000256" key="9">
    <source>
        <dbReference type="ARBA" id="ARBA00023136"/>
    </source>
</evidence>
<dbReference type="GO" id="GO:0006508">
    <property type="term" value="P:proteolysis"/>
    <property type="evidence" value="ECO:0007669"/>
    <property type="project" value="UniProtKB-KW"/>
</dbReference>
<comment type="similarity">
    <text evidence="2 11">Belongs to the protease PrsW family.</text>
</comment>
<gene>
    <name evidence="13" type="ORF">SAMN05421687_101220</name>
</gene>
<feature type="transmembrane region" description="Helical" evidence="12">
    <location>
        <begin position="6"/>
        <end position="25"/>
    </location>
</feature>
<dbReference type="Proteomes" id="UP000187608">
    <property type="component" value="Unassembled WGS sequence"/>
</dbReference>
<evidence type="ECO:0000256" key="11">
    <source>
        <dbReference type="PIRNR" id="PIRNR016933"/>
    </source>
</evidence>
<dbReference type="PANTHER" id="PTHR36844:SF1">
    <property type="entry name" value="PROTEASE PRSW"/>
    <property type="match status" value="1"/>
</dbReference>
<organism evidence="13 14">
    <name type="scientific">Salimicrobium flavidum</name>
    <dbReference type="NCBI Taxonomy" id="570947"/>
    <lineage>
        <taxon>Bacteria</taxon>
        <taxon>Bacillati</taxon>
        <taxon>Bacillota</taxon>
        <taxon>Bacilli</taxon>
        <taxon>Bacillales</taxon>
        <taxon>Bacillaceae</taxon>
        <taxon>Salimicrobium</taxon>
    </lineage>
</organism>
<evidence type="ECO:0000256" key="1">
    <source>
        <dbReference type="ARBA" id="ARBA00004651"/>
    </source>
</evidence>
<dbReference type="PIRSF" id="PIRSF016933">
    <property type="entry name" value="PrsW"/>
    <property type="match status" value="1"/>
</dbReference>
<feature type="transmembrane region" description="Helical" evidence="12">
    <location>
        <begin position="165"/>
        <end position="184"/>
    </location>
</feature>
<evidence type="ECO:0000256" key="5">
    <source>
        <dbReference type="ARBA" id="ARBA00022670"/>
    </source>
</evidence>
<keyword evidence="7 11" id="KW-0378">Hydrolase</keyword>
<keyword evidence="4 11" id="KW-1003">Cell membrane</keyword>
<evidence type="ECO:0000256" key="8">
    <source>
        <dbReference type="ARBA" id="ARBA00022989"/>
    </source>
</evidence>
<accession>A0A1N7IJ59</accession>
<dbReference type="STRING" id="570947.SAMN05421687_101220"/>
<keyword evidence="14" id="KW-1185">Reference proteome</keyword>
<keyword evidence="9 11" id="KW-0472">Membrane</keyword>
<feature type="transmembrane region" description="Helical" evidence="12">
    <location>
        <begin position="37"/>
        <end position="57"/>
    </location>
</feature>
<keyword evidence="8 12" id="KW-1133">Transmembrane helix</keyword>
<dbReference type="GO" id="GO:0008233">
    <property type="term" value="F:peptidase activity"/>
    <property type="evidence" value="ECO:0007669"/>
    <property type="project" value="UniProtKB-KW"/>
</dbReference>
<evidence type="ECO:0000256" key="10">
    <source>
        <dbReference type="ARBA" id="ARBA00030345"/>
    </source>
</evidence>
<dbReference type="PANTHER" id="PTHR36844">
    <property type="entry name" value="PROTEASE PRSW"/>
    <property type="match status" value="1"/>
</dbReference>
<comment type="subcellular location">
    <subcellularLocation>
        <location evidence="1">Cell membrane</location>
        <topology evidence="1">Multi-pass membrane protein</topology>
    </subcellularLocation>
</comment>
<dbReference type="InterPro" id="IPR023596">
    <property type="entry name" value="Peptidase_PrsW_arch/bac"/>
</dbReference>
<dbReference type="NCBIfam" id="NF033739">
    <property type="entry name" value="intramemb_PrsW"/>
    <property type="match status" value="1"/>
</dbReference>
<evidence type="ECO:0000256" key="7">
    <source>
        <dbReference type="ARBA" id="ARBA00022801"/>
    </source>
</evidence>
<dbReference type="AlphaFoldDB" id="A0A1N7IJ59"/>